<accession>A0ABW1FYX4</accession>
<keyword evidence="2" id="KW-0812">Transmembrane</keyword>
<keyword evidence="2" id="KW-0472">Membrane</keyword>
<organism evidence="3 4">
    <name type="scientific">Streptacidiphilus monticola</name>
    <dbReference type="NCBI Taxonomy" id="2161674"/>
    <lineage>
        <taxon>Bacteria</taxon>
        <taxon>Bacillati</taxon>
        <taxon>Actinomycetota</taxon>
        <taxon>Actinomycetes</taxon>
        <taxon>Kitasatosporales</taxon>
        <taxon>Streptomycetaceae</taxon>
        <taxon>Streptacidiphilus</taxon>
    </lineage>
</organism>
<feature type="compositionally biased region" description="Acidic residues" evidence="1">
    <location>
        <begin position="41"/>
        <end position="50"/>
    </location>
</feature>
<evidence type="ECO:0008006" key="5">
    <source>
        <dbReference type="Google" id="ProtNLM"/>
    </source>
</evidence>
<comment type="caution">
    <text evidence="3">The sequence shown here is derived from an EMBL/GenBank/DDBJ whole genome shotgun (WGS) entry which is preliminary data.</text>
</comment>
<protein>
    <recommendedName>
        <fullName evidence="5">DUF308 domain-containing protein</fullName>
    </recommendedName>
</protein>
<gene>
    <name evidence="3" type="ORF">ACFP3V_04315</name>
</gene>
<name>A0ABW1FYX4_9ACTN</name>
<feature type="transmembrane region" description="Helical" evidence="2">
    <location>
        <begin position="108"/>
        <end position="125"/>
    </location>
</feature>
<evidence type="ECO:0000256" key="1">
    <source>
        <dbReference type="SAM" id="MobiDB-lite"/>
    </source>
</evidence>
<dbReference type="Proteomes" id="UP001596174">
    <property type="component" value="Unassembled WGS sequence"/>
</dbReference>
<keyword evidence="2" id="KW-1133">Transmembrane helix</keyword>
<evidence type="ECO:0000313" key="3">
    <source>
        <dbReference type="EMBL" id="MFC5906442.1"/>
    </source>
</evidence>
<evidence type="ECO:0000313" key="4">
    <source>
        <dbReference type="Proteomes" id="UP001596174"/>
    </source>
</evidence>
<keyword evidence="4" id="KW-1185">Reference proteome</keyword>
<sequence length="170" mass="17923">MAEPDAANGGQQRKPTDDEVFAELVAGFDAPAERSEHDWPDAEDTGDTGDADGYRDLTPRPVIRPLPVVRAVPPVDPRAWSPAEDPDEFHFVPPEPPPIPKAQTVTRVSLLALVAGVALLLLSGFGQVPGLAGFLGAASLLGGIAGLVSRLHNPDDDDDRFDDPNHGAVV</sequence>
<dbReference type="EMBL" id="JBHSQJ010000012">
    <property type="protein sequence ID" value="MFC5906442.1"/>
    <property type="molecule type" value="Genomic_DNA"/>
</dbReference>
<evidence type="ECO:0000256" key="2">
    <source>
        <dbReference type="SAM" id="Phobius"/>
    </source>
</evidence>
<feature type="region of interest" description="Disordered" evidence="1">
    <location>
        <begin position="1"/>
        <end position="59"/>
    </location>
</feature>
<reference evidence="4" key="1">
    <citation type="journal article" date="2019" name="Int. J. Syst. Evol. Microbiol.">
        <title>The Global Catalogue of Microorganisms (GCM) 10K type strain sequencing project: providing services to taxonomists for standard genome sequencing and annotation.</title>
        <authorList>
            <consortium name="The Broad Institute Genomics Platform"/>
            <consortium name="The Broad Institute Genome Sequencing Center for Infectious Disease"/>
            <person name="Wu L."/>
            <person name="Ma J."/>
        </authorList>
    </citation>
    <scope>NUCLEOTIDE SEQUENCE [LARGE SCALE GENOMIC DNA]</scope>
    <source>
        <strain evidence="4">JCM 4816</strain>
    </source>
</reference>
<proteinExistence type="predicted"/>
<feature type="compositionally biased region" description="Basic and acidic residues" evidence="1">
    <location>
        <begin position="31"/>
        <end position="40"/>
    </location>
</feature>
<feature type="transmembrane region" description="Helical" evidence="2">
    <location>
        <begin position="131"/>
        <end position="151"/>
    </location>
</feature>
<dbReference type="RefSeq" id="WP_380579850.1">
    <property type="nucleotide sequence ID" value="NZ_JBHSQJ010000012.1"/>
</dbReference>
<feature type="region of interest" description="Disordered" evidence="1">
    <location>
        <begin position="77"/>
        <end position="97"/>
    </location>
</feature>